<dbReference type="InterPro" id="IPR011009">
    <property type="entry name" value="Kinase-like_dom_sf"/>
</dbReference>
<evidence type="ECO:0000256" key="1">
    <source>
        <dbReference type="ARBA" id="ARBA00011961"/>
    </source>
</evidence>
<dbReference type="Proteomes" id="UP000440578">
    <property type="component" value="Unassembled WGS sequence"/>
</dbReference>
<evidence type="ECO:0000313" key="4">
    <source>
        <dbReference type="EMBL" id="KAF0300245.1"/>
    </source>
</evidence>
<sequence length="253" mass="27937">MQSAILPHSLGFLLHAYFKLSTHPPSAITLHCSPLPQAREMLSGERASLQAIQDTDTVRCPRPLGVAADPASGRVVLASAPVSQFGFPVPTCCGRIPQANQWCDDWVQFLARDKLEPQIAMIEREYGDREVRELWPRLQRCLPEIFRNITVTPALLHGDLWSGNAAETDDEPVVFDPSSFYGHAEYELGIAHMFGGLDRASSAATMLCCPNMRASSAGNRLYQLFHNLNHWNHFGSGYRGSSLSLMRSLVSGS</sequence>
<keyword evidence="3 4" id="KW-0418">Kinase</keyword>
<dbReference type="EC" id="2.7.1.172" evidence="1"/>
<reference evidence="4 5" key="1">
    <citation type="submission" date="2019-07" db="EMBL/GenBank/DDBJ databases">
        <title>Draft genome assembly of a fouling barnacle, Amphibalanus amphitrite (Darwin, 1854): The first reference genome for Thecostraca.</title>
        <authorList>
            <person name="Kim W."/>
        </authorList>
    </citation>
    <scope>NUCLEOTIDE SEQUENCE [LARGE SCALE GENOMIC DNA]</scope>
    <source>
        <strain evidence="4">SNU_AA5</strain>
        <tissue evidence="4">Soma without cirri and trophi</tissue>
    </source>
</reference>
<comment type="caution">
    <text evidence="4">The sequence shown here is derived from an EMBL/GenBank/DDBJ whole genome shotgun (WGS) entry which is preliminary data.</text>
</comment>
<dbReference type="AlphaFoldDB" id="A0A6A4W1D9"/>
<dbReference type="InterPro" id="IPR016477">
    <property type="entry name" value="Fructo-/Ketosamine-3-kinase"/>
</dbReference>
<evidence type="ECO:0000256" key="2">
    <source>
        <dbReference type="ARBA" id="ARBA00048655"/>
    </source>
</evidence>
<comment type="similarity">
    <text evidence="3">Belongs to the fructosamine kinase family.</text>
</comment>
<protein>
    <recommendedName>
        <fullName evidence="1">protein-ribulosamine 3-kinase</fullName>
        <ecNumber evidence="1">2.7.1.172</ecNumber>
    </recommendedName>
</protein>
<dbReference type="PIRSF" id="PIRSF006221">
    <property type="entry name" value="Ketosamine-3-kinase"/>
    <property type="match status" value="1"/>
</dbReference>
<dbReference type="OrthoDB" id="5772781at2759"/>
<dbReference type="EMBL" id="VIIS01001275">
    <property type="protein sequence ID" value="KAF0300245.1"/>
    <property type="molecule type" value="Genomic_DNA"/>
</dbReference>
<dbReference type="Gene3D" id="3.90.1200.10">
    <property type="match status" value="1"/>
</dbReference>
<keyword evidence="5" id="KW-1185">Reference proteome</keyword>
<evidence type="ECO:0000256" key="3">
    <source>
        <dbReference type="PIRNR" id="PIRNR006221"/>
    </source>
</evidence>
<proteinExistence type="inferred from homology"/>
<dbReference type="Pfam" id="PF03881">
    <property type="entry name" value="Fructosamin_kin"/>
    <property type="match status" value="1"/>
</dbReference>
<dbReference type="PANTHER" id="PTHR12149">
    <property type="entry name" value="FRUCTOSAMINE 3 KINASE-RELATED PROTEIN"/>
    <property type="match status" value="1"/>
</dbReference>
<organism evidence="4 5">
    <name type="scientific">Amphibalanus amphitrite</name>
    <name type="common">Striped barnacle</name>
    <name type="synonym">Balanus amphitrite</name>
    <dbReference type="NCBI Taxonomy" id="1232801"/>
    <lineage>
        <taxon>Eukaryota</taxon>
        <taxon>Metazoa</taxon>
        <taxon>Ecdysozoa</taxon>
        <taxon>Arthropoda</taxon>
        <taxon>Crustacea</taxon>
        <taxon>Multicrustacea</taxon>
        <taxon>Cirripedia</taxon>
        <taxon>Thoracica</taxon>
        <taxon>Thoracicalcarea</taxon>
        <taxon>Balanomorpha</taxon>
        <taxon>Balanoidea</taxon>
        <taxon>Balanidae</taxon>
        <taxon>Amphibalaninae</taxon>
        <taxon>Amphibalanus</taxon>
    </lineage>
</organism>
<keyword evidence="3" id="KW-0808">Transferase</keyword>
<evidence type="ECO:0000313" key="5">
    <source>
        <dbReference type="Proteomes" id="UP000440578"/>
    </source>
</evidence>
<accession>A0A6A4W1D9</accession>
<dbReference type="SUPFAM" id="SSF56112">
    <property type="entry name" value="Protein kinase-like (PK-like)"/>
    <property type="match status" value="1"/>
</dbReference>
<dbReference type="GO" id="GO:0102193">
    <property type="term" value="F:protein-ribulosamine 3-kinase activity"/>
    <property type="evidence" value="ECO:0007669"/>
    <property type="project" value="UniProtKB-EC"/>
</dbReference>
<dbReference type="PANTHER" id="PTHR12149:SF8">
    <property type="entry name" value="PROTEIN-RIBULOSAMINE 3-KINASE"/>
    <property type="match status" value="1"/>
</dbReference>
<dbReference type="GO" id="GO:0016301">
    <property type="term" value="F:kinase activity"/>
    <property type="evidence" value="ECO:0007669"/>
    <property type="project" value="UniProtKB-UniRule"/>
</dbReference>
<gene>
    <name evidence="4" type="primary">FN3KRP</name>
    <name evidence="4" type="ORF">FJT64_027198</name>
</gene>
<name>A0A6A4W1D9_AMPAM</name>
<comment type="catalytic activity">
    <reaction evidence="2">
        <text>N(6)-D-ribulosyl-L-lysyl-[protein] + ATP = N(6)-(3-O-phospho-D-ribulosyl)-L-lysyl-[protein] + ADP + H(+)</text>
        <dbReference type="Rhea" id="RHEA:48432"/>
        <dbReference type="Rhea" id="RHEA-COMP:12103"/>
        <dbReference type="Rhea" id="RHEA-COMP:12104"/>
        <dbReference type="ChEBI" id="CHEBI:15378"/>
        <dbReference type="ChEBI" id="CHEBI:30616"/>
        <dbReference type="ChEBI" id="CHEBI:90418"/>
        <dbReference type="ChEBI" id="CHEBI:90420"/>
        <dbReference type="ChEBI" id="CHEBI:456216"/>
        <dbReference type="EC" id="2.7.1.172"/>
    </reaction>
    <physiologicalReaction direction="left-to-right" evidence="2">
        <dbReference type="Rhea" id="RHEA:48433"/>
    </physiologicalReaction>
</comment>